<sequence length="247" mass="27066">MESSDNIFCRLGTWIDSKFPELQDKPSKSRPQANLNTPLRGMKPSTAFRRIVRFARPTFTITMALSMISLGASEHVQHILFASFTNLMSLTLIKLSSYIIIILLGLHLALNQMRAMSTAIKQITSFVCEAGFDCTSSTIGVVAGTWLAMCFTNGFLSGTASVALAVCLVLLMNLVFWFAINFESTWDKIGITALTSRHKVIVGCLLTLVGLFYLHGEPWKELANNASACPSTKPVPACVSFCLNVKT</sequence>
<organism evidence="3 4">
    <name type="scientific">Dyella acidiphila</name>
    <dbReference type="NCBI Taxonomy" id="2775866"/>
    <lineage>
        <taxon>Bacteria</taxon>
        <taxon>Pseudomonadati</taxon>
        <taxon>Pseudomonadota</taxon>
        <taxon>Gammaproteobacteria</taxon>
        <taxon>Lysobacterales</taxon>
        <taxon>Rhodanobacteraceae</taxon>
        <taxon>Dyella</taxon>
    </lineage>
</organism>
<feature type="region of interest" description="Disordered" evidence="1">
    <location>
        <begin position="21"/>
        <end position="41"/>
    </location>
</feature>
<feature type="transmembrane region" description="Helical" evidence="2">
    <location>
        <begin position="54"/>
        <end position="72"/>
    </location>
</feature>
<feature type="transmembrane region" description="Helical" evidence="2">
    <location>
        <begin position="130"/>
        <end position="149"/>
    </location>
</feature>
<dbReference type="Proteomes" id="UP000651010">
    <property type="component" value="Unassembled WGS sequence"/>
</dbReference>
<keyword evidence="2" id="KW-0812">Transmembrane</keyword>
<evidence type="ECO:0000256" key="1">
    <source>
        <dbReference type="SAM" id="MobiDB-lite"/>
    </source>
</evidence>
<accession>A0ABR9GFE8</accession>
<reference evidence="3 4" key="1">
    <citation type="submission" date="2020-09" db="EMBL/GenBank/DDBJ databases">
        <title>Dyella sp. 7MK23 isolated from forest soil.</title>
        <authorList>
            <person name="Fu J."/>
        </authorList>
    </citation>
    <scope>NUCLEOTIDE SEQUENCE [LARGE SCALE GENOMIC DNA]</scope>
    <source>
        <strain evidence="3 4">7MK23</strain>
    </source>
</reference>
<proteinExistence type="predicted"/>
<name>A0ABR9GFE8_9GAMM</name>
<evidence type="ECO:0000256" key="2">
    <source>
        <dbReference type="SAM" id="Phobius"/>
    </source>
</evidence>
<keyword evidence="2" id="KW-1133">Transmembrane helix</keyword>
<evidence type="ECO:0000313" key="4">
    <source>
        <dbReference type="Proteomes" id="UP000651010"/>
    </source>
</evidence>
<keyword evidence="4" id="KW-1185">Reference proteome</keyword>
<keyword evidence="2" id="KW-0472">Membrane</keyword>
<feature type="transmembrane region" description="Helical" evidence="2">
    <location>
        <begin position="155"/>
        <end position="180"/>
    </location>
</feature>
<protein>
    <submittedName>
        <fullName evidence="3">Uncharacterized protein</fullName>
    </submittedName>
</protein>
<evidence type="ECO:0000313" key="3">
    <source>
        <dbReference type="EMBL" id="MBE1162782.1"/>
    </source>
</evidence>
<comment type="caution">
    <text evidence="3">The sequence shown here is derived from an EMBL/GenBank/DDBJ whole genome shotgun (WGS) entry which is preliminary data.</text>
</comment>
<feature type="transmembrane region" description="Helical" evidence="2">
    <location>
        <begin position="92"/>
        <end position="110"/>
    </location>
</feature>
<dbReference type="RefSeq" id="WP_192557622.1">
    <property type="nucleotide sequence ID" value="NZ_JACZZA010000016.1"/>
</dbReference>
<feature type="transmembrane region" description="Helical" evidence="2">
    <location>
        <begin position="200"/>
        <end position="216"/>
    </location>
</feature>
<gene>
    <name evidence="3" type="ORF">IGX34_20550</name>
</gene>
<dbReference type="EMBL" id="JACZZA010000016">
    <property type="protein sequence ID" value="MBE1162782.1"/>
    <property type="molecule type" value="Genomic_DNA"/>
</dbReference>